<proteinExistence type="predicted"/>
<protein>
    <submittedName>
        <fullName evidence="1">Uncharacterized protein</fullName>
    </submittedName>
</protein>
<reference evidence="2" key="1">
    <citation type="submission" date="2016-10" db="EMBL/GenBank/DDBJ databases">
        <authorList>
            <person name="Varghese N."/>
            <person name="Submissions S."/>
        </authorList>
    </citation>
    <scope>NUCLEOTIDE SEQUENCE [LARGE SCALE GENOMIC DNA]</scope>
    <source>
        <strain evidence="2">DSM 44234</strain>
    </source>
</reference>
<keyword evidence="2" id="KW-1185">Reference proteome</keyword>
<dbReference type="AlphaFoldDB" id="A0A1H4PXQ6"/>
<evidence type="ECO:0000313" key="1">
    <source>
        <dbReference type="EMBL" id="SEC12080.1"/>
    </source>
</evidence>
<organism evidence="1 2">
    <name type="scientific">Tsukamurella tyrosinosolvens</name>
    <dbReference type="NCBI Taxonomy" id="57704"/>
    <lineage>
        <taxon>Bacteria</taxon>
        <taxon>Bacillati</taxon>
        <taxon>Actinomycetota</taxon>
        <taxon>Actinomycetes</taxon>
        <taxon>Mycobacteriales</taxon>
        <taxon>Tsukamurellaceae</taxon>
        <taxon>Tsukamurella</taxon>
    </lineage>
</organism>
<dbReference type="Proteomes" id="UP000182241">
    <property type="component" value="Unassembled WGS sequence"/>
</dbReference>
<name>A0A1H4PXQ6_TSUTY</name>
<gene>
    <name evidence="1" type="ORF">SAMN04489793_1578</name>
</gene>
<evidence type="ECO:0000313" key="2">
    <source>
        <dbReference type="Proteomes" id="UP000182241"/>
    </source>
</evidence>
<dbReference type="RefSeq" id="WP_068741153.1">
    <property type="nucleotide sequence ID" value="NZ_FNSA01000003.1"/>
</dbReference>
<dbReference type="STRING" id="57704.SAMN04489793_1578"/>
<accession>A0A1H4PXQ6</accession>
<sequence>MTPFATQVIAVWGIDTDVGSVLDVLTYVDDVARGYKRSYGTVREHLLSQIDGLCQQIESRRRTFG</sequence>
<dbReference type="EMBL" id="FNSA01000003">
    <property type="protein sequence ID" value="SEC12080.1"/>
    <property type="molecule type" value="Genomic_DNA"/>
</dbReference>